<dbReference type="AlphaFoldDB" id="A0A9P6QAP9"/>
<dbReference type="PANTHER" id="PTHR31544:SF2">
    <property type="entry name" value="AIG2-LIKE PROTEIN D"/>
    <property type="match status" value="1"/>
</dbReference>
<keyword evidence="4" id="KW-1185">Reference proteome</keyword>
<protein>
    <recommendedName>
        <fullName evidence="2">Gamma-glutamylcyclotransferase AIG2-like domain-containing protein</fullName>
    </recommendedName>
</protein>
<dbReference type="OrthoDB" id="1044435at2759"/>
<evidence type="ECO:0000256" key="1">
    <source>
        <dbReference type="ARBA" id="ARBA00008861"/>
    </source>
</evidence>
<evidence type="ECO:0000313" key="3">
    <source>
        <dbReference type="EMBL" id="KAG0264409.1"/>
    </source>
</evidence>
<comment type="similarity">
    <text evidence="1">Belongs to the gamma-glutamylcyclotransferase family.</text>
</comment>
<proteinExistence type="inferred from homology"/>
<evidence type="ECO:0000259" key="2">
    <source>
        <dbReference type="Pfam" id="PF06094"/>
    </source>
</evidence>
<dbReference type="Proteomes" id="UP000726737">
    <property type="component" value="Unassembled WGS sequence"/>
</dbReference>
<dbReference type="InterPro" id="IPR045038">
    <property type="entry name" value="AIG2-like"/>
</dbReference>
<accession>A0A9P6QAP9</accession>
<dbReference type="SUPFAM" id="SSF110857">
    <property type="entry name" value="Gamma-glutamyl cyclotransferase-like"/>
    <property type="match status" value="1"/>
</dbReference>
<gene>
    <name evidence="3" type="ORF">BG011_006885</name>
</gene>
<dbReference type="InterPro" id="IPR009288">
    <property type="entry name" value="AIG2-like_dom"/>
</dbReference>
<comment type="caution">
    <text evidence="3">The sequence shown here is derived from an EMBL/GenBank/DDBJ whole genome shotgun (WGS) entry which is preliminary data.</text>
</comment>
<dbReference type="InterPro" id="IPR036568">
    <property type="entry name" value="GGCT-like_sf"/>
</dbReference>
<dbReference type="Gene3D" id="3.10.490.10">
    <property type="entry name" value="Gamma-glutamyl cyclotransferase-like"/>
    <property type="match status" value="1"/>
</dbReference>
<dbReference type="PANTHER" id="PTHR31544">
    <property type="entry name" value="AIG2-LIKE PROTEIN D"/>
    <property type="match status" value="1"/>
</dbReference>
<reference evidence="3" key="1">
    <citation type="journal article" date="2020" name="Fungal Divers.">
        <title>Resolving the Mortierellaceae phylogeny through synthesis of multi-gene phylogenetics and phylogenomics.</title>
        <authorList>
            <person name="Vandepol N."/>
            <person name="Liber J."/>
            <person name="Desiro A."/>
            <person name="Na H."/>
            <person name="Kennedy M."/>
            <person name="Barry K."/>
            <person name="Grigoriev I.V."/>
            <person name="Miller A.N."/>
            <person name="O'Donnell K."/>
            <person name="Stajich J.E."/>
            <person name="Bonito G."/>
        </authorList>
    </citation>
    <scope>NUCLEOTIDE SEQUENCE</scope>
    <source>
        <strain evidence="3">KOD948</strain>
    </source>
</reference>
<evidence type="ECO:0000313" key="4">
    <source>
        <dbReference type="Proteomes" id="UP000726737"/>
    </source>
</evidence>
<organism evidence="3 4">
    <name type="scientific">Mortierella polycephala</name>
    <dbReference type="NCBI Taxonomy" id="41804"/>
    <lineage>
        <taxon>Eukaryota</taxon>
        <taxon>Fungi</taxon>
        <taxon>Fungi incertae sedis</taxon>
        <taxon>Mucoromycota</taxon>
        <taxon>Mortierellomycotina</taxon>
        <taxon>Mortierellomycetes</taxon>
        <taxon>Mortierellales</taxon>
        <taxon>Mortierellaceae</taxon>
        <taxon>Mortierella</taxon>
    </lineage>
</organism>
<name>A0A9P6QAP9_9FUNG</name>
<sequence>MSQGFTRYPYHNQPYPGMIASQDPQETVEGLLVFGHSDLERYRLDQFEGSEYLRTTLSVTVHGQVLARYMGDKSQDYEPETVLDAFVYVFVGPLEHLDLTRPWDYEAFKQEHVAPWITQSSTFKAMVDRTEE</sequence>
<dbReference type="EMBL" id="JAAAJA010000051">
    <property type="protein sequence ID" value="KAG0264409.1"/>
    <property type="molecule type" value="Genomic_DNA"/>
</dbReference>
<dbReference type="Pfam" id="PF06094">
    <property type="entry name" value="GGACT"/>
    <property type="match status" value="1"/>
</dbReference>
<feature type="domain" description="Gamma-glutamylcyclotransferase AIG2-like" evidence="2">
    <location>
        <begin position="3"/>
        <end position="90"/>
    </location>
</feature>